<name>F9CWP4_9ARCH</name>
<dbReference type="EMBL" id="AFPU01000001">
    <property type="protein sequence ID" value="EGP93696.1"/>
    <property type="molecule type" value="Genomic_DNA"/>
</dbReference>
<dbReference type="InterPro" id="IPR022002">
    <property type="entry name" value="ChsH2_Znr"/>
</dbReference>
<reference evidence="2 3" key="1">
    <citation type="journal article" date="2011" name="J. Bacteriol.">
        <title>Genome Sequence of an Ammonia-Oxidizing Soil Archaeon, "Candidatus Nitrosoarchaeum koreensis" MY1.</title>
        <authorList>
            <person name="Kim B.K."/>
            <person name="Jung M.Y."/>
            <person name="Yu D.S."/>
            <person name="Park S.J."/>
            <person name="Oh T.K."/>
            <person name="Rhee S.K."/>
            <person name="Kim J.F."/>
        </authorList>
    </citation>
    <scope>NUCLEOTIDE SEQUENCE [LARGE SCALE GENOMIC DNA]</scope>
    <source>
        <strain evidence="2 3">MY1</strain>
    </source>
</reference>
<dbReference type="Pfam" id="PF12172">
    <property type="entry name" value="zf-ChsH2"/>
    <property type="match status" value="1"/>
</dbReference>
<dbReference type="AlphaFoldDB" id="F9CWP4"/>
<feature type="domain" description="ChsH2 rubredoxin-like zinc ribbon" evidence="1">
    <location>
        <begin position="7"/>
        <end position="36"/>
    </location>
</feature>
<keyword evidence="3" id="KW-1185">Reference proteome</keyword>
<evidence type="ECO:0000313" key="3">
    <source>
        <dbReference type="Proteomes" id="UP000004440"/>
    </source>
</evidence>
<accession>F9CWP4</accession>
<organism evidence="2 3">
    <name type="scientific">Nitrosarchaeum koreense MY1</name>
    <dbReference type="NCBI Taxonomy" id="1001994"/>
    <lineage>
        <taxon>Archaea</taxon>
        <taxon>Nitrososphaerota</taxon>
        <taxon>Nitrososphaeria</taxon>
        <taxon>Nitrosopumilales</taxon>
        <taxon>Nitrosopumilaceae</taxon>
        <taxon>Nitrosarchaeum</taxon>
    </lineage>
</organism>
<comment type="caution">
    <text evidence="2">The sequence shown here is derived from an EMBL/GenBank/DDBJ whole genome shotgun (WGS) entry which is preliminary data.</text>
</comment>
<protein>
    <recommendedName>
        <fullName evidence="1">ChsH2 rubredoxin-like zinc ribbon domain-containing protein</fullName>
    </recommendedName>
</protein>
<sequence>MNFETELENGHFIVAECKHCQKIVWPPSDFCNKCFRNVSWRKGSHEGKIIEFSRKNDSYFCLIEIENSIRIIGKLSKGIPIEGQQVKIEKCGIENKNYNFEISLV</sequence>
<dbReference type="STRING" id="1001994.MY1_0935"/>
<dbReference type="RefSeq" id="WP_007550508.1">
    <property type="nucleotide sequence ID" value="NZ_AFPU01000001.1"/>
</dbReference>
<evidence type="ECO:0000259" key="1">
    <source>
        <dbReference type="Pfam" id="PF12172"/>
    </source>
</evidence>
<dbReference type="Gene3D" id="6.10.30.10">
    <property type="match status" value="1"/>
</dbReference>
<evidence type="ECO:0000313" key="2">
    <source>
        <dbReference type="EMBL" id="EGP93696.1"/>
    </source>
</evidence>
<dbReference type="InterPro" id="IPR012340">
    <property type="entry name" value="NA-bd_OB-fold"/>
</dbReference>
<dbReference type="OrthoDB" id="9573at2157"/>
<dbReference type="SUPFAM" id="SSF50249">
    <property type="entry name" value="Nucleic acid-binding proteins"/>
    <property type="match status" value="1"/>
</dbReference>
<dbReference type="Proteomes" id="UP000004440">
    <property type="component" value="Unassembled WGS sequence"/>
</dbReference>
<proteinExistence type="predicted"/>
<gene>
    <name evidence="2" type="ORF">MY1_0935</name>
</gene>